<feature type="non-terminal residue" evidence="1">
    <location>
        <position position="1"/>
    </location>
</feature>
<sequence>SPATARSPVIRPVIRPAYARRRHAFRPHPSSRTFYERKKHTVAIDVPATYEREEAVDR</sequence>
<reference evidence="1 2" key="1">
    <citation type="submission" date="2015-09" db="EMBL/GenBank/DDBJ databases">
        <title>Trachymyrmex zeteki WGS genome.</title>
        <authorList>
            <person name="Nygaard S."/>
            <person name="Hu H."/>
            <person name="Boomsma J."/>
            <person name="Zhang G."/>
        </authorList>
    </citation>
    <scope>NUCLEOTIDE SEQUENCE [LARGE SCALE GENOMIC DNA]</scope>
    <source>
        <strain evidence="1">Tzet28-1</strain>
        <tissue evidence="1">Whole body</tissue>
    </source>
</reference>
<organism evidence="1 2">
    <name type="scientific">Mycetomoellerius zeteki</name>
    <dbReference type="NCBI Taxonomy" id="64791"/>
    <lineage>
        <taxon>Eukaryota</taxon>
        <taxon>Metazoa</taxon>
        <taxon>Ecdysozoa</taxon>
        <taxon>Arthropoda</taxon>
        <taxon>Hexapoda</taxon>
        <taxon>Insecta</taxon>
        <taxon>Pterygota</taxon>
        <taxon>Neoptera</taxon>
        <taxon>Endopterygota</taxon>
        <taxon>Hymenoptera</taxon>
        <taxon>Apocrita</taxon>
        <taxon>Aculeata</taxon>
        <taxon>Formicoidea</taxon>
        <taxon>Formicidae</taxon>
        <taxon>Myrmicinae</taxon>
        <taxon>Mycetomoellerius</taxon>
    </lineage>
</organism>
<name>A0A151X2Z4_9HYME</name>
<dbReference type="Proteomes" id="UP000075809">
    <property type="component" value="Unassembled WGS sequence"/>
</dbReference>
<gene>
    <name evidence="1" type="ORF">ALC60_06397</name>
</gene>
<protein>
    <submittedName>
        <fullName evidence="1">Uncharacterized protein</fullName>
    </submittedName>
</protein>
<evidence type="ECO:0000313" key="2">
    <source>
        <dbReference type="Proteomes" id="UP000075809"/>
    </source>
</evidence>
<dbReference type="EMBL" id="KQ982566">
    <property type="protein sequence ID" value="KYQ54795.1"/>
    <property type="molecule type" value="Genomic_DNA"/>
</dbReference>
<accession>A0A151X2Z4</accession>
<evidence type="ECO:0000313" key="1">
    <source>
        <dbReference type="EMBL" id="KYQ54795.1"/>
    </source>
</evidence>
<dbReference type="AlphaFoldDB" id="A0A151X2Z4"/>
<proteinExistence type="predicted"/>
<keyword evidence="2" id="KW-1185">Reference proteome</keyword>